<proteinExistence type="predicted"/>
<accession>A0ABY8TJD4</accession>
<feature type="compositionally biased region" description="Low complexity" evidence="1">
    <location>
        <begin position="78"/>
        <end position="95"/>
    </location>
</feature>
<name>A0ABY8TJD4_TETOB</name>
<organism evidence="2 3">
    <name type="scientific">Tetradesmus obliquus</name>
    <name type="common">Green alga</name>
    <name type="synonym">Acutodesmus obliquus</name>
    <dbReference type="NCBI Taxonomy" id="3088"/>
    <lineage>
        <taxon>Eukaryota</taxon>
        <taxon>Viridiplantae</taxon>
        <taxon>Chlorophyta</taxon>
        <taxon>core chlorophytes</taxon>
        <taxon>Chlorophyceae</taxon>
        <taxon>CS clade</taxon>
        <taxon>Sphaeropleales</taxon>
        <taxon>Scenedesmaceae</taxon>
        <taxon>Tetradesmus</taxon>
    </lineage>
</organism>
<gene>
    <name evidence="2" type="ORF">OEZ85_008633</name>
</gene>
<dbReference type="Proteomes" id="UP001244341">
    <property type="component" value="Chromosome 1b"/>
</dbReference>
<reference evidence="2 3" key="1">
    <citation type="submission" date="2023-05" db="EMBL/GenBank/DDBJ databases">
        <title>A 100% complete, gapless, phased diploid assembly of the Scenedesmus obliquus UTEX 3031 genome.</title>
        <authorList>
            <person name="Biondi T.C."/>
            <person name="Hanschen E.R."/>
            <person name="Kwon T."/>
            <person name="Eng W."/>
            <person name="Kruse C.P.S."/>
            <person name="Koehler S.I."/>
            <person name="Kunde Y."/>
            <person name="Gleasner C.D."/>
            <person name="You Mak K.T."/>
            <person name="Polle J."/>
            <person name="Hovde B.T."/>
            <person name="Starkenburg S.R."/>
        </authorList>
    </citation>
    <scope>NUCLEOTIDE SEQUENCE [LARGE SCALE GENOMIC DNA]</scope>
    <source>
        <strain evidence="2 3">DOE0152z</strain>
    </source>
</reference>
<feature type="region of interest" description="Disordered" evidence="1">
    <location>
        <begin position="207"/>
        <end position="229"/>
    </location>
</feature>
<feature type="region of interest" description="Disordered" evidence="1">
    <location>
        <begin position="78"/>
        <end position="118"/>
    </location>
</feature>
<dbReference type="EMBL" id="CP126208">
    <property type="protein sequence ID" value="WIA09223.1"/>
    <property type="molecule type" value="Genomic_DNA"/>
</dbReference>
<protein>
    <submittedName>
        <fullName evidence="2">Uncharacterized protein</fullName>
    </submittedName>
</protein>
<evidence type="ECO:0000313" key="2">
    <source>
        <dbReference type="EMBL" id="WIA09223.1"/>
    </source>
</evidence>
<sequence>MAAMESVNRSCRLNKILYSLPVHCLTKEDLNLENSRGVMQHFHRPENRNNRFMASLTEQERAILRYVERPILYSTKQQQQQQVSEQQEAAAAAAARSPTRPFSAGHVSGSRARQHRADPAIQQAMSTTTQKGVPCYSMEAVVSADIIEGRPASAQQLRKEPWRAARVKSYAVPVSKYGHGEAGVQAFHQKYAWYRYYGFAGKGAKTSWASNPTKHLGSNKATEHHAERS</sequence>
<evidence type="ECO:0000313" key="3">
    <source>
        <dbReference type="Proteomes" id="UP001244341"/>
    </source>
</evidence>
<keyword evidence="3" id="KW-1185">Reference proteome</keyword>
<evidence type="ECO:0000256" key="1">
    <source>
        <dbReference type="SAM" id="MobiDB-lite"/>
    </source>
</evidence>